<dbReference type="Pfam" id="PF07690">
    <property type="entry name" value="MFS_1"/>
    <property type="match status" value="1"/>
</dbReference>
<evidence type="ECO:0000256" key="4">
    <source>
        <dbReference type="ARBA" id="ARBA00022989"/>
    </source>
</evidence>
<feature type="transmembrane region" description="Helical" evidence="6">
    <location>
        <begin position="231"/>
        <end position="255"/>
    </location>
</feature>
<keyword evidence="5 6" id="KW-0472">Membrane</keyword>
<dbReference type="Proteomes" id="UP001500368">
    <property type="component" value="Unassembled WGS sequence"/>
</dbReference>
<dbReference type="InterPro" id="IPR036259">
    <property type="entry name" value="MFS_trans_sf"/>
</dbReference>
<dbReference type="CDD" id="cd06173">
    <property type="entry name" value="MFS_MefA_like"/>
    <property type="match status" value="1"/>
</dbReference>
<dbReference type="RefSeq" id="WP_345478589.1">
    <property type="nucleotide sequence ID" value="NZ_BAABLW010000007.1"/>
</dbReference>
<dbReference type="InterPro" id="IPR020846">
    <property type="entry name" value="MFS_dom"/>
</dbReference>
<feature type="transmembrane region" description="Helical" evidence="6">
    <location>
        <begin position="20"/>
        <end position="43"/>
    </location>
</feature>
<evidence type="ECO:0000259" key="7">
    <source>
        <dbReference type="PROSITE" id="PS50850"/>
    </source>
</evidence>
<reference evidence="9" key="1">
    <citation type="journal article" date="2019" name="Int. J. Syst. Evol. Microbiol.">
        <title>The Global Catalogue of Microorganisms (GCM) 10K type strain sequencing project: providing services to taxonomists for standard genome sequencing and annotation.</title>
        <authorList>
            <consortium name="The Broad Institute Genomics Platform"/>
            <consortium name="The Broad Institute Genome Sequencing Center for Infectious Disease"/>
            <person name="Wu L."/>
            <person name="Ma J."/>
        </authorList>
    </citation>
    <scope>NUCLEOTIDE SEQUENCE [LARGE SCALE GENOMIC DNA]</scope>
    <source>
        <strain evidence="9">JCM 19129</strain>
    </source>
</reference>
<dbReference type="PANTHER" id="PTHR23513">
    <property type="entry name" value="INTEGRAL MEMBRANE EFFLUX PROTEIN-RELATED"/>
    <property type="match status" value="1"/>
</dbReference>
<sequence length="413" mass="43326">MEPATPAPQGPMSQPGFLRFWSSGTLTFFGLSVTTIAVDALIINVLEASEAQVGIIRAAQFLPYLLVGLVAGALIDRWRRKPVLVWSTLGTGMALGLVPLMWWLGHLSLPGVGAALFIAGTFGVFTAAAQQATLPRLVSRNQLVSANARIGQAMTVAQTSGPPLGGAATSFLGAPLSIAGGAAAYLASALVYACVPIAEPQKDARAAKPRLWTDIRDGMRFLYRHRTLRPLALSTHTWFLANSAAVTVFALFALRHLDLPALLYGATLAIAGLAALGGALIAPFFGRKFGEGNTVIGARLTYPAAWALVLLAPDNQVWGLTILCLAQALYGFCMGFEDPNEMGYCQAATPAHLLGRMHATMRAANRTMAVLGALLGGALAGLVGYYWTLSVIVGVFTLAGLIAALSPLRGSRS</sequence>
<accession>A0ABP9GD72</accession>
<evidence type="ECO:0000256" key="3">
    <source>
        <dbReference type="ARBA" id="ARBA00022692"/>
    </source>
</evidence>
<dbReference type="SUPFAM" id="SSF103473">
    <property type="entry name" value="MFS general substrate transporter"/>
    <property type="match status" value="1"/>
</dbReference>
<proteinExistence type="predicted"/>
<keyword evidence="4 6" id="KW-1133">Transmembrane helix</keyword>
<dbReference type="PANTHER" id="PTHR23513:SF6">
    <property type="entry name" value="MAJOR FACILITATOR SUPERFAMILY ASSOCIATED DOMAIN-CONTAINING PROTEIN"/>
    <property type="match status" value="1"/>
</dbReference>
<keyword evidence="9" id="KW-1185">Reference proteome</keyword>
<evidence type="ECO:0000313" key="9">
    <source>
        <dbReference type="Proteomes" id="UP001500368"/>
    </source>
</evidence>
<evidence type="ECO:0000256" key="1">
    <source>
        <dbReference type="ARBA" id="ARBA00004651"/>
    </source>
</evidence>
<dbReference type="Gene3D" id="1.20.1250.20">
    <property type="entry name" value="MFS general substrate transporter like domains"/>
    <property type="match status" value="1"/>
</dbReference>
<evidence type="ECO:0000256" key="5">
    <source>
        <dbReference type="ARBA" id="ARBA00023136"/>
    </source>
</evidence>
<feature type="transmembrane region" description="Helical" evidence="6">
    <location>
        <begin position="55"/>
        <end position="76"/>
    </location>
</feature>
<evidence type="ECO:0000313" key="8">
    <source>
        <dbReference type="EMBL" id="GAA4928008.1"/>
    </source>
</evidence>
<comment type="subcellular location">
    <subcellularLocation>
        <location evidence="1">Cell membrane</location>
        <topology evidence="1">Multi-pass membrane protein</topology>
    </subcellularLocation>
</comment>
<dbReference type="PROSITE" id="PS50850">
    <property type="entry name" value="MFS"/>
    <property type="match status" value="1"/>
</dbReference>
<protein>
    <submittedName>
        <fullName evidence="8">MFS transporter</fullName>
    </submittedName>
</protein>
<dbReference type="EMBL" id="BAABLW010000007">
    <property type="protein sequence ID" value="GAA4928008.1"/>
    <property type="molecule type" value="Genomic_DNA"/>
</dbReference>
<feature type="transmembrane region" description="Helical" evidence="6">
    <location>
        <begin position="83"/>
        <end position="105"/>
    </location>
</feature>
<keyword evidence="3 6" id="KW-0812">Transmembrane</keyword>
<comment type="caution">
    <text evidence="8">The sequence shown here is derived from an EMBL/GenBank/DDBJ whole genome shotgun (WGS) entry which is preliminary data.</text>
</comment>
<name>A0ABP9GD72_9MICC</name>
<keyword evidence="2" id="KW-1003">Cell membrane</keyword>
<evidence type="ECO:0000256" key="6">
    <source>
        <dbReference type="SAM" id="Phobius"/>
    </source>
</evidence>
<feature type="domain" description="Major facilitator superfamily (MFS) profile" evidence="7">
    <location>
        <begin position="227"/>
        <end position="413"/>
    </location>
</feature>
<feature type="transmembrane region" description="Helical" evidence="6">
    <location>
        <begin position="389"/>
        <end position="408"/>
    </location>
</feature>
<dbReference type="InterPro" id="IPR011701">
    <property type="entry name" value="MFS"/>
</dbReference>
<evidence type="ECO:0000256" key="2">
    <source>
        <dbReference type="ARBA" id="ARBA00022475"/>
    </source>
</evidence>
<gene>
    <name evidence="8" type="ORF">GCM10025790_27920</name>
</gene>
<organism evidence="8 9">
    <name type="scientific">Nesterenkonia rhizosphaerae</name>
    <dbReference type="NCBI Taxonomy" id="1348272"/>
    <lineage>
        <taxon>Bacteria</taxon>
        <taxon>Bacillati</taxon>
        <taxon>Actinomycetota</taxon>
        <taxon>Actinomycetes</taxon>
        <taxon>Micrococcales</taxon>
        <taxon>Micrococcaceae</taxon>
        <taxon>Nesterenkonia</taxon>
    </lineage>
</organism>
<feature type="transmembrane region" description="Helical" evidence="6">
    <location>
        <begin position="111"/>
        <end position="129"/>
    </location>
</feature>
<feature type="transmembrane region" description="Helical" evidence="6">
    <location>
        <begin position="363"/>
        <end position="383"/>
    </location>
</feature>
<feature type="transmembrane region" description="Helical" evidence="6">
    <location>
        <begin position="261"/>
        <end position="282"/>
    </location>
</feature>